<comment type="caution">
    <text evidence="3">The sequence shown here is derived from an EMBL/GenBank/DDBJ whole genome shotgun (WGS) entry which is preliminary data.</text>
</comment>
<dbReference type="GO" id="GO:0005506">
    <property type="term" value="F:iron ion binding"/>
    <property type="evidence" value="ECO:0007669"/>
    <property type="project" value="InterPro"/>
</dbReference>
<dbReference type="PANTHER" id="PTHR24286">
    <property type="entry name" value="CYTOCHROME P450 26"/>
    <property type="match status" value="1"/>
</dbReference>
<dbReference type="SUPFAM" id="SSF48264">
    <property type="entry name" value="Cytochrome P450"/>
    <property type="match status" value="1"/>
</dbReference>
<keyword evidence="1" id="KW-0479">Metal-binding</keyword>
<dbReference type="EMBL" id="JAUJYO010000021">
    <property type="protein sequence ID" value="KAK1283620.1"/>
    <property type="molecule type" value="Genomic_DNA"/>
</dbReference>
<sequence>MDSAICSNTQTAILSVTVAVLFGWLYHKLKPSQTNLPPGSFGLPIVGKLIGWILNETKDGTPLVVNPSRSSRRRRHERPSYWYKLVKGAMLSFLKAESLQHYIGQMDDVVRTQLLSQIKDGDTIKAVTLMKKVTFNVTCQASHKYVFTADGDHLGSKQPPSIVKISGKNNIFELTGSRYKLVKGAMLSFLKAESLQHYIGQMDDVVRTQLLSQIKDGDTIKAVTLMKKVTFNVTCSLLFGLYDEPMKEALFEDFSQAFKGVWSVPVLNVWW</sequence>
<protein>
    <submittedName>
        <fullName evidence="3">Uncharacterized protein</fullName>
    </submittedName>
</protein>
<gene>
    <name evidence="3" type="ORF">QJS10_CPB21g01613</name>
</gene>
<evidence type="ECO:0000313" key="3">
    <source>
        <dbReference type="EMBL" id="KAK1283620.1"/>
    </source>
</evidence>
<dbReference type="Gene3D" id="1.10.630.10">
    <property type="entry name" value="Cytochrome P450"/>
    <property type="match status" value="2"/>
</dbReference>
<dbReference type="PANTHER" id="PTHR24286:SF256">
    <property type="entry name" value="CYTOCHROME P450 FAMILY PROTEIN"/>
    <property type="match status" value="1"/>
</dbReference>
<dbReference type="GO" id="GO:0016125">
    <property type="term" value="P:sterol metabolic process"/>
    <property type="evidence" value="ECO:0007669"/>
    <property type="project" value="TreeGrafter"/>
</dbReference>
<accession>A0AAV9C483</accession>
<name>A0AAV9C483_ACOCL</name>
<dbReference type="InterPro" id="IPR036396">
    <property type="entry name" value="Cyt_P450_sf"/>
</dbReference>
<dbReference type="AlphaFoldDB" id="A0AAV9C483"/>
<reference evidence="3" key="2">
    <citation type="submission" date="2023-06" db="EMBL/GenBank/DDBJ databases">
        <authorList>
            <person name="Ma L."/>
            <person name="Liu K.-W."/>
            <person name="Li Z."/>
            <person name="Hsiao Y.-Y."/>
            <person name="Qi Y."/>
            <person name="Fu T."/>
            <person name="Tang G."/>
            <person name="Zhang D."/>
            <person name="Sun W.-H."/>
            <person name="Liu D.-K."/>
            <person name="Li Y."/>
            <person name="Chen G.-Z."/>
            <person name="Liu X.-D."/>
            <person name="Liao X.-Y."/>
            <person name="Jiang Y.-T."/>
            <person name="Yu X."/>
            <person name="Hao Y."/>
            <person name="Huang J."/>
            <person name="Zhao X.-W."/>
            <person name="Ke S."/>
            <person name="Chen Y.-Y."/>
            <person name="Wu W.-L."/>
            <person name="Hsu J.-L."/>
            <person name="Lin Y.-F."/>
            <person name="Huang M.-D."/>
            <person name="Li C.-Y."/>
            <person name="Huang L."/>
            <person name="Wang Z.-W."/>
            <person name="Zhao X."/>
            <person name="Zhong W.-Y."/>
            <person name="Peng D.-H."/>
            <person name="Ahmad S."/>
            <person name="Lan S."/>
            <person name="Zhang J.-S."/>
            <person name="Tsai W.-C."/>
            <person name="Van De Peer Y."/>
            <person name="Liu Z.-J."/>
        </authorList>
    </citation>
    <scope>NUCLEOTIDE SEQUENCE</scope>
    <source>
        <strain evidence="3">CP</strain>
        <tissue evidence="3">Leaves</tissue>
    </source>
</reference>
<reference evidence="3" key="1">
    <citation type="journal article" date="2023" name="Nat. Commun.">
        <title>Diploid and tetraploid genomes of Acorus and the evolution of monocots.</title>
        <authorList>
            <person name="Ma L."/>
            <person name="Liu K.W."/>
            <person name="Li Z."/>
            <person name="Hsiao Y.Y."/>
            <person name="Qi Y."/>
            <person name="Fu T."/>
            <person name="Tang G.D."/>
            <person name="Zhang D."/>
            <person name="Sun W.H."/>
            <person name="Liu D.K."/>
            <person name="Li Y."/>
            <person name="Chen G.Z."/>
            <person name="Liu X.D."/>
            <person name="Liao X.Y."/>
            <person name="Jiang Y.T."/>
            <person name="Yu X."/>
            <person name="Hao Y."/>
            <person name="Huang J."/>
            <person name="Zhao X.W."/>
            <person name="Ke S."/>
            <person name="Chen Y.Y."/>
            <person name="Wu W.L."/>
            <person name="Hsu J.L."/>
            <person name="Lin Y.F."/>
            <person name="Huang M.D."/>
            <person name="Li C.Y."/>
            <person name="Huang L."/>
            <person name="Wang Z.W."/>
            <person name="Zhao X."/>
            <person name="Zhong W.Y."/>
            <person name="Peng D.H."/>
            <person name="Ahmad S."/>
            <person name="Lan S."/>
            <person name="Zhang J.S."/>
            <person name="Tsai W.C."/>
            <person name="Van de Peer Y."/>
            <person name="Liu Z.J."/>
        </authorList>
    </citation>
    <scope>NUCLEOTIDE SEQUENCE</scope>
    <source>
        <strain evidence="3">CP</strain>
    </source>
</reference>
<dbReference type="GO" id="GO:0020037">
    <property type="term" value="F:heme binding"/>
    <property type="evidence" value="ECO:0007669"/>
    <property type="project" value="InterPro"/>
</dbReference>
<dbReference type="Proteomes" id="UP001180020">
    <property type="component" value="Unassembled WGS sequence"/>
</dbReference>
<evidence type="ECO:0000256" key="1">
    <source>
        <dbReference type="ARBA" id="ARBA00022723"/>
    </source>
</evidence>
<dbReference type="GO" id="GO:0016705">
    <property type="term" value="F:oxidoreductase activity, acting on paired donors, with incorporation or reduction of molecular oxygen"/>
    <property type="evidence" value="ECO:0007669"/>
    <property type="project" value="InterPro"/>
</dbReference>
<keyword evidence="4" id="KW-1185">Reference proteome</keyword>
<organism evidence="3 4">
    <name type="scientific">Acorus calamus</name>
    <name type="common">Sweet flag</name>
    <dbReference type="NCBI Taxonomy" id="4465"/>
    <lineage>
        <taxon>Eukaryota</taxon>
        <taxon>Viridiplantae</taxon>
        <taxon>Streptophyta</taxon>
        <taxon>Embryophyta</taxon>
        <taxon>Tracheophyta</taxon>
        <taxon>Spermatophyta</taxon>
        <taxon>Magnoliopsida</taxon>
        <taxon>Liliopsida</taxon>
        <taxon>Acoraceae</taxon>
        <taxon>Acorus</taxon>
    </lineage>
</organism>
<keyword evidence="2" id="KW-0408">Iron</keyword>
<evidence type="ECO:0000313" key="4">
    <source>
        <dbReference type="Proteomes" id="UP001180020"/>
    </source>
</evidence>
<dbReference type="GO" id="GO:0004497">
    <property type="term" value="F:monooxygenase activity"/>
    <property type="evidence" value="ECO:0007669"/>
    <property type="project" value="InterPro"/>
</dbReference>
<evidence type="ECO:0000256" key="2">
    <source>
        <dbReference type="ARBA" id="ARBA00023004"/>
    </source>
</evidence>
<proteinExistence type="predicted"/>